<accession>A0A8K0HGB6</accession>
<gene>
    <name evidence="2" type="ORF">FNV43_RR07291</name>
</gene>
<evidence type="ECO:0000259" key="1">
    <source>
        <dbReference type="Pfam" id="PF13456"/>
    </source>
</evidence>
<dbReference type="GO" id="GO:0004523">
    <property type="term" value="F:RNA-DNA hybrid ribonuclease activity"/>
    <property type="evidence" value="ECO:0007669"/>
    <property type="project" value="InterPro"/>
</dbReference>
<feature type="domain" description="RNase H type-1" evidence="1">
    <location>
        <begin position="8"/>
        <end position="100"/>
    </location>
</feature>
<sequence length="136" mass="15039">MMFRTCLPSSKTLSPPAAKEEVVGLDVGVGLSVCSSVSLENILWICDTLEVVREVNSSAEPSAWDSIYVVKDIKQRFSSSMWILDWNSRTSNRIADLITKFSLSSDICVSANEFSFDNLPCDIVNQLLCEQLGLVL</sequence>
<protein>
    <recommendedName>
        <fullName evidence="1">RNase H type-1 domain-containing protein</fullName>
    </recommendedName>
</protein>
<dbReference type="OrthoDB" id="1906820at2759"/>
<dbReference type="EMBL" id="VOIH02000003">
    <property type="protein sequence ID" value="KAF3451198.1"/>
    <property type="molecule type" value="Genomic_DNA"/>
</dbReference>
<keyword evidence="3" id="KW-1185">Reference proteome</keyword>
<dbReference type="Proteomes" id="UP000796880">
    <property type="component" value="Unassembled WGS sequence"/>
</dbReference>
<dbReference type="InterPro" id="IPR002156">
    <property type="entry name" value="RNaseH_domain"/>
</dbReference>
<comment type="caution">
    <text evidence="2">The sequence shown here is derived from an EMBL/GenBank/DDBJ whole genome shotgun (WGS) entry which is preliminary data.</text>
</comment>
<reference evidence="2" key="1">
    <citation type="submission" date="2020-03" db="EMBL/GenBank/DDBJ databases">
        <title>A high-quality chromosome-level genome assembly of a woody plant with both climbing and erect habits, Rhamnella rubrinervis.</title>
        <authorList>
            <person name="Lu Z."/>
            <person name="Yang Y."/>
            <person name="Zhu X."/>
            <person name="Sun Y."/>
        </authorList>
    </citation>
    <scope>NUCLEOTIDE SEQUENCE</scope>
    <source>
        <strain evidence="2">BYM</strain>
        <tissue evidence="2">Leaf</tissue>
    </source>
</reference>
<dbReference type="GO" id="GO:0003676">
    <property type="term" value="F:nucleic acid binding"/>
    <property type="evidence" value="ECO:0007669"/>
    <property type="project" value="InterPro"/>
</dbReference>
<dbReference type="Pfam" id="PF13456">
    <property type="entry name" value="RVT_3"/>
    <property type="match status" value="1"/>
</dbReference>
<name>A0A8K0HGB6_9ROSA</name>
<evidence type="ECO:0000313" key="2">
    <source>
        <dbReference type="EMBL" id="KAF3451198.1"/>
    </source>
</evidence>
<evidence type="ECO:0000313" key="3">
    <source>
        <dbReference type="Proteomes" id="UP000796880"/>
    </source>
</evidence>
<organism evidence="2 3">
    <name type="scientific">Rhamnella rubrinervis</name>
    <dbReference type="NCBI Taxonomy" id="2594499"/>
    <lineage>
        <taxon>Eukaryota</taxon>
        <taxon>Viridiplantae</taxon>
        <taxon>Streptophyta</taxon>
        <taxon>Embryophyta</taxon>
        <taxon>Tracheophyta</taxon>
        <taxon>Spermatophyta</taxon>
        <taxon>Magnoliopsida</taxon>
        <taxon>eudicotyledons</taxon>
        <taxon>Gunneridae</taxon>
        <taxon>Pentapetalae</taxon>
        <taxon>rosids</taxon>
        <taxon>fabids</taxon>
        <taxon>Rosales</taxon>
        <taxon>Rhamnaceae</taxon>
        <taxon>rhamnoid group</taxon>
        <taxon>Rhamneae</taxon>
        <taxon>Rhamnella</taxon>
    </lineage>
</organism>
<dbReference type="AlphaFoldDB" id="A0A8K0HGB6"/>
<proteinExistence type="predicted"/>